<accession>A0A8J9VBI3</accession>
<dbReference type="AlphaFoldDB" id="A0A8J9VBI3"/>
<sequence>MWLTLAKLSGGVMFKGRMLGKYPIRRTRTFLESGEIVFKDRVKIMSVNYNVFEKNSEGAREFVFFHLPQVQYKNPEVQVVTFKNLTPSPFFKFYLDDGEQVLVDVEYKSRQEIVKHVKKILGKTDKELEEIKTSQQQSINIANFGPRWPRKCICEIEGQLPCSSSEDFPKELRGKYQMKKRMEERY</sequence>
<reference evidence="9" key="1">
    <citation type="submission" date="2022-01" db="EMBL/GenBank/DDBJ databases">
        <authorList>
            <person name="Braso-Vives M."/>
        </authorList>
    </citation>
    <scope>NUCLEOTIDE SEQUENCE</scope>
</reference>
<dbReference type="PANTHER" id="PTHR13274:SF2">
    <property type="entry name" value="SMALL RIBOSOMAL SUBUNIT PROTEIN MS25"/>
    <property type="match status" value="1"/>
</dbReference>
<evidence type="ECO:0000259" key="8">
    <source>
        <dbReference type="SMART" id="SM00916"/>
    </source>
</evidence>
<dbReference type="SUPFAM" id="SSF52833">
    <property type="entry name" value="Thioredoxin-like"/>
    <property type="match status" value="1"/>
</dbReference>
<proteinExistence type="inferred from homology"/>
<dbReference type="InterPro" id="IPR007741">
    <property type="entry name" value="Ribosomal_mL43/mS25/NADH_DH"/>
</dbReference>
<dbReference type="GO" id="GO:1990904">
    <property type="term" value="C:ribonucleoprotein complex"/>
    <property type="evidence" value="ECO:0007669"/>
    <property type="project" value="UniProtKB-KW"/>
</dbReference>
<dbReference type="FunFam" id="3.40.30.10:FF:000103">
    <property type="entry name" value="28S ribosomal protein S25, mitochondrial"/>
    <property type="match status" value="1"/>
</dbReference>
<dbReference type="SMART" id="SM00916">
    <property type="entry name" value="L51_S25_CI-B8"/>
    <property type="match status" value="1"/>
</dbReference>
<dbReference type="GO" id="GO:0005743">
    <property type="term" value="C:mitochondrial inner membrane"/>
    <property type="evidence" value="ECO:0007669"/>
    <property type="project" value="UniProtKB-ARBA"/>
</dbReference>
<keyword evidence="4" id="KW-0496">Mitochondrion</keyword>
<dbReference type="Proteomes" id="UP000838412">
    <property type="component" value="Chromosome 1"/>
</dbReference>
<name>A0A8J9VBI3_BRALA</name>
<evidence type="ECO:0000256" key="4">
    <source>
        <dbReference type="ARBA" id="ARBA00023128"/>
    </source>
</evidence>
<dbReference type="Gene3D" id="3.40.30.10">
    <property type="entry name" value="Glutaredoxin"/>
    <property type="match status" value="1"/>
</dbReference>
<comment type="subcellular location">
    <subcellularLocation>
        <location evidence="1">Mitochondrion</location>
    </subcellularLocation>
</comment>
<dbReference type="InterPro" id="IPR036249">
    <property type="entry name" value="Thioredoxin-like_sf"/>
</dbReference>
<dbReference type="PANTHER" id="PTHR13274">
    <property type="entry name" value="MITOCHONDRIAL RIBOSOMAL PROTEIN S25"/>
    <property type="match status" value="1"/>
</dbReference>
<comment type="similarity">
    <text evidence="2">Belongs to the mitochondrion-specific ribosomal protein mS25 family.</text>
</comment>
<keyword evidence="5" id="KW-0687">Ribonucleoprotein</keyword>
<protein>
    <recommendedName>
        <fullName evidence="6">Small ribosomal subunit protein mS25</fullName>
    </recommendedName>
    <alternativeName>
        <fullName evidence="7">28S ribosomal protein S25, mitochondrial</fullName>
    </alternativeName>
</protein>
<evidence type="ECO:0000256" key="6">
    <source>
        <dbReference type="ARBA" id="ARBA00035139"/>
    </source>
</evidence>
<evidence type="ECO:0000256" key="5">
    <source>
        <dbReference type="ARBA" id="ARBA00023274"/>
    </source>
</evidence>
<keyword evidence="3" id="KW-0689">Ribosomal protein</keyword>
<dbReference type="GO" id="GO:0003735">
    <property type="term" value="F:structural constituent of ribosome"/>
    <property type="evidence" value="ECO:0007669"/>
    <property type="project" value="InterPro"/>
</dbReference>
<dbReference type="EMBL" id="OV696686">
    <property type="protein sequence ID" value="CAH1232625.1"/>
    <property type="molecule type" value="Genomic_DNA"/>
</dbReference>
<evidence type="ECO:0000256" key="7">
    <source>
        <dbReference type="ARBA" id="ARBA00035369"/>
    </source>
</evidence>
<evidence type="ECO:0000256" key="1">
    <source>
        <dbReference type="ARBA" id="ARBA00004173"/>
    </source>
</evidence>
<organism evidence="9 10">
    <name type="scientific">Branchiostoma lanceolatum</name>
    <name type="common">Common lancelet</name>
    <name type="synonym">Amphioxus lanceolatum</name>
    <dbReference type="NCBI Taxonomy" id="7740"/>
    <lineage>
        <taxon>Eukaryota</taxon>
        <taxon>Metazoa</taxon>
        <taxon>Chordata</taxon>
        <taxon>Cephalochordata</taxon>
        <taxon>Leptocardii</taxon>
        <taxon>Amphioxiformes</taxon>
        <taxon>Branchiostomatidae</taxon>
        <taxon>Branchiostoma</taxon>
    </lineage>
</organism>
<dbReference type="InterPro" id="IPR040049">
    <property type="entry name" value="Ribosomal_mS25/mL61"/>
</dbReference>
<keyword evidence="10" id="KW-1185">Reference proteome</keyword>
<evidence type="ECO:0000313" key="9">
    <source>
        <dbReference type="EMBL" id="CAH1232625.1"/>
    </source>
</evidence>
<evidence type="ECO:0000313" key="10">
    <source>
        <dbReference type="Proteomes" id="UP000838412"/>
    </source>
</evidence>
<dbReference type="GO" id="GO:0005840">
    <property type="term" value="C:ribosome"/>
    <property type="evidence" value="ECO:0007669"/>
    <property type="project" value="UniProtKB-KW"/>
</dbReference>
<dbReference type="OrthoDB" id="5919182at2759"/>
<dbReference type="Pfam" id="PF05047">
    <property type="entry name" value="L51_S25_CI-B8"/>
    <property type="match status" value="1"/>
</dbReference>
<feature type="domain" description="Ribosomal protein/NADH dehydrogenase" evidence="8">
    <location>
        <begin position="54"/>
        <end position="124"/>
    </location>
</feature>
<evidence type="ECO:0000256" key="3">
    <source>
        <dbReference type="ARBA" id="ARBA00022980"/>
    </source>
</evidence>
<gene>
    <name evidence="9" type="primary">MRPS25</name>
    <name evidence="9" type="ORF">BLAG_LOCUS1663</name>
</gene>
<evidence type="ECO:0000256" key="2">
    <source>
        <dbReference type="ARBA" id="ARBA00008046"/>
    </source>
</evidence>